<dbReference type="EMBL" id="CAMPGE010003922">
    <property type="protein sequence ID" value="CAI2362766.1"/>
    <property type="molecule type" value="Genomic_DNA"/>
</dbReference>
<gene>
    <name evidence="1" type="ORF">ECRASSUSDP1_LOCUS4093</name>
</gene>
<dbReference type="Proteomes" id="UP001295684">
    <property type="component" value="Unassembled WGS sequence"/>
</dbReference>
<reference evidence="1" key="1">
    <citation type="submission" date="2023-07" db="EMBL/GenBank/DDBJ databases">
        <authorList>
            <consortium name="AG Swart"/>
            <person name="Singh M."/>
            <person name="Singh A."/>
            <person name="Seah K."/>
            <person name="Emmerich C."/>
        </authorList>
    </citation>
    <scope>NUCLEOTIDE SEQUENCE</scope>
    <source>
        <strain evidence="1">DP1</strain>
    </source>
</reference>
<organism evidence="1 2">
    <name type="scientific">Euplotes crassus</name>
    <dbReference type="NCBI Taxonomy" id="5936"/>
    <lineage>
        <taxon>Eukaryota</taxon>
        <taxon>Sar</taxon>
        <taxon>Alveolata</taxon>
        <taxon>Ciliophora</taxon>
        <taxon>Intramacronucleata</taxon>
        <taxon>Spirotrichea</taxon>
        <taxon>Hypotrichia</taxon>
        <taxon>Euplotida</taxon>
        <taxon>Euplotidae</taxon>
        <taxon>Moneuplotes</taxon>
    </lineage>
</organism>
<dbReference type="AlphaFoldDB" id="A0AAD1U6A6"/>
<accession>A0AAD1U6A6</accession>
<sequence>MQDKLTIDLKPTHARRRSFLGSVSTALCTSKHKGYKSILGVSVTPVRQRNKAYKDSLTKGTGKSFGSYMKKTLKIPKIPHISGKRASIRNSSLKDDILVMMRGKFTMKESKRVKASLKIRKLQQYNKDEISKEVLRTKLRLMSINPICATHLKDYQEKNQSLFDLRKYAVKIKLTILAKAYDVYNSLIPQKPGFLHKSCIFKRGLKYLNEDLETQLRMVRGLLNHHQSLNYYSKHVSKNLKSKIFGNRDSSKTRNTTPFYIFKKAPATRDIYNKVASSQGRKRFKDFLHHSKIQICKANSDRKTNALRLREIHKPFQTRIECLNTSSKCKALRFKRKVPLCDLVRPF</sequence>
<keyword evidence="2" id="KW-1185">Reference proteome</keyword>
<evidence type="ECO:0000313" key="2">
    <source>
        <dbReference type="Proteomes" id="UP001295684"/>
    </source>
</evidence>
<evidence type="ECO:0000313" key="1">
    <source>
        <dbReference type="EMBL" id="CAI2362766.1"/>
    </source>
</evidence>
<protein>
    <submittedName>
        <fullName evidence="1">Uncharacterized protein</fullName>
    </submittedName>
</protein>
<comment type="caution">
    <text evidence="1">The sequence shown here is derived from an EMBL/GenBank/DDBJ whole genome shotgun (WGS) entry which is preliminary data.</text>
</comment>
<proteinExistence type="predicted"/>
<name>A0AAD1U6A6_EUPCR</name>